<accession>Q6L2Y4</accession>
<evidence type="ECO:0000313" key="6">
    <source>
        <dbReference type="Proteomes" id="UP000000438"/>
    </source>
</evidence>
<proteinExistence type="predicted"/>
<dbReference type="SUPFAM" id="SSF46785">
    <property type="entry name" value="Winged helix' DNA-binding domain"/>
    <property type="match status" value="1"/>
</dbReference>
<dbReference type="STRING" id="263820.PTO0082"/>
<dbReference type="InterPro" id="IPR051011">
    <property type="entry name" value="Metal_resp_trans_reg"/>
</dbReference>
<dbReference type="InterPro" id="IPR001845">
    <property type="entry name" value="HTH_ArsR_DNA-bd_dom"/>
</dbReference>
<evidence type="ECO:0000256" key="2">
    <source>
        <dbReference type="ARBA" id="ARBA00023125"/>
    </source>
</evidence>
<keyword evidence="1" id="KW-0805">Transcription regulation</keyword>
<dbReference type="AlphaFoldDB" id="Q6L2Y4"/>
<keyword evidence="2" id="KW-0238">DNA-binding</keyword>
<dbReference type="CDD" id="cd00090">
    <property type="entry name" value="HTH_ARSR"/>
    <property type="match status" value="1"/>
</dbReference>
<dbReference type="InterPro" id="IPR036390">
    <property type="entry name" value="WH_DNA-bd_sf"/>
</dbReference>
<evidence type="ECO:0000256" key="3">
    <source>
        <dbReference type="ARBA" id="ARBA00023163"/>
    </source>
</evidence>
<name>Q6L2Y4_PICTO</name>
<dbReference type="InterPro" id="IPR011991">
    <property type="entry name" value="ArsR-like_HTH"/>
</dbReference>
<keyword evidence="3" id="KW-0804">Transcription</keyword>
<dbReference type="PANTHER" id="PTHR43132:SF2">
    <property type="entry name" value="ARSENICAL RESISTANCE OPERON REPRESSOR ARSR-RELATED"/>
    <property type="match status" value="1"/>
</dbReference>
<feature type="domain" description="HTH arsR-type" evidence="4">
    <location>
        <begin position="7"/>
        <end position="100"/>
    </location>
</feature>
<dbReference type="InParanoid" id="Q6L2Y4"/>
<dbReference type="SMART" id="SM00418">
    <property type="entry name" value="HTH_ARSR"/>
    <property type="match status" value="1"/>
</dbReference>
<dbReference type="eggNOG" id="arCOG01681">
    <property type="taxonomic scope" value="Archaea"/>
</dbReference>
<reference evidence="5 6" key="1">
    <citation type="journal article" date="2004" name="Proc. Natl. Acad. Sci. U.S.A.">
        <title>Genome sequence of Picrophilus torridus and its implications for life around pH 0.</title>
        <authorList>
            <person name="Futterer O."/>
            <person name="Angelov A."/>
            <person name="Liesegang H."/>
            <person name="Gottschalk G."/>
            <person name="Schleper C."/>
            <person name="Schepers B."/>
            <person name="Dock C."/>
            <person name="Antranikian G."/>
            <person name="Liebl W."/>
        </authorList>
    </citation>
    <scope>NUCLEOTIDE SEQUENCE [LARGE SCALE GENOMIC DNA]</scope>
    <source>
        <strain evidence="6">ATCC 700027 / DSM 9790 / JCM 10055 / NBRC 100828</strain>
    </source>
</reference>
<evidence type="ECO:0000256" key="1">
    <source>
        <dbReference type="ARBA" id="ARBA00023015"/>
    </source>
</evidence>
<gene>
    <name evidence="5" type="ordered locus">PTO0082</name>
</gene>
<dbReference type="Proteomes" id="UP000000438">
    <property type="component" value="Chromosome"/>
</dbReference>
<dbReference type="HOGENOM" id="CLU_097806_7_5_2"/>
<dbReference type="EMBL" id="AE017261">
    <property type="protein sequence ID" value="AAT42667.1"/>
    <property type="molecule type" value="Genomic_DNA"/>
</dbReference>
<dbReference type="NCBIfam" id="NF033788">
    <property type="entry name" value="HTH_metalloreg"/>
    <property type="match status" value="1"/>
</dbReference>
<evidence type="ECO:0000259" key="4">
    <source>
        <dbReference type="PROSITE" id="PS50987"/>
    </source>
</evidence>
<dbReference type="InterPro" id="IPR036388">
    <property type="entry name" value="WH-like_DNA-bd_sf"/>
</dbReference>
<dbReference type="Pfam" id="PF01022">
    <property type="entry name" value="HTH_5"/>
    <property type="match status" value="1"/>
</dbReference>
<sequence>MKSWNEIKMDHISETTIYKLLSDDLRLKIVKMLIKSNMNVSEIIERCGRDQPLISHKLKELRENGILISYRSGKNIVYRVSDPYIKKIIDTVEAASLRIKQECKYVECNGDKS</sequence>
<protein>
    <submittedName>
        <fullName evidence="5">Transcriptional regulator, ArsR family</fullName>
    </submittedName>
</protein>
<dbReference type="GO" id="GO:0003677">
    <property type="term" value="F:DNA binding"/>
    <property type="evidence" value="ECO:0007669"/>
    <property type="project" value="UniProtKB-KW"/>
</dbReference>
<dbReference type="GO" id="GO:0003700">
    <property type="term" value="F:DNA-binding transcription factor activity"/>
    <property type="evidence" value="ECO:0007669"/>
    <property type="project" value="InterPro"/>
</dbReference>
<evidence type="ECO:0000313" key="5">
    <source>
        <dbReference type="EMBL" id="AAT42667.1"/>
    </source>
</evidence>
<dbReference type="KEGG" id="pto:PTO0082"/>
<dbReference type="Gene3D" id="1.10.10.10">
    <property type="entry name" value="Winged helix-like DNA-binding domain superfamily/Winged helix DNA-binding domain"/>
    <property type="match status" value="1"/>
</dbReference>
<dbReference type="PROSITE" id="PS50987">
    <property type="entry name" value="HTH_ARSR_2"/>
    <property type="match status" value="1"/>
</dbReference>
<dbReference type="PANTHER" id="PTHR43132">
    <property type="entry name" value="ARSENICAL RESISTANCE OPERON REPRESSOR ARSR-RELATED"/>
    <property type="match status" value="1"/>
</dbReference>
<dbReference type="PaxDb" id="263820-PTO0082"/>
<organism evidence="5 6">
    <name type="scientific">Picrophilus torridus (strain ATCC 700027 / DSM 9790 / JCM 10055 / NBRC 100828 / KAW 2/3)</name>
    <dbReference type="NCBI Taxonomy" id="1122961"/>
    <lineage>
        <taxon>Archaea</taxon>
        <taxon>Methanobacteriati</taxon>
        <taxon>Thermoplasmatota</taxon>
        <taxon>Thermoplasmata</taxon>
        <taxon>Thermoplasmatales</taxon>
        <taxon>Picrophilaceae</taxon>
        <taxon>Picrophilus</taxon>
    </lineage>
</organism>
<dbReference type="PRINTS" id="PR00778">
    <property type="entry name" value="HTHARSR"/>
</dbReference>